<keyword evidence="1" id="KW-0472">Membrane</keyword>
<keyword evidence="1" id="KW-1133">Transmembrane helix</keyword>
<evidence type="ECO:0000256" key="1">
    <source>
        <dbReference type="SAM" id="Phobius"/>
    </source>
</evidence>
<feature type="transmembrane region" description="Helical" evidence="1">
    <location>
        <begin position="141"/>
        <end position="169"/>
    </location>
</feature>
<dbReference type="Proteomes" id="UP001415857">
    <property type="component" value="Unassembled WGS sequence"/>
</dbReference>
<evidence type="ECO:0000313" key="2">
    <source>
        <dbReference type="EMBL" id="KAK9275443.1"/>
    </source>
</evidence>
<comment type="caution">
    <text evidence="2">The sequence shown here is derived from an EMBL/GenBank/DDBJ whole genome shotgun (WGS) entry which is preliminary data.</text>
</comment>
<organism evidence="2 3">
    <name type="scientific">Liquidambar formosana</name>
    <name type="common">Formosan gum</name>
    <dbReference type="NCBI Taxonomy" id="63359"/>
    <lineage>
        <taxon>Eukaryota</taxon>
        <taxon>Viridiplantae</taxon>
        <taxon>Streptophyta</taxon>
        <taxon>Embryophyta</taxon>
        <taxon>Tracheophyta</taxon>
        <taxon>Spermatophyta</taxon>
        <taxon>Magnoliopsida</taxon>
        <taxon>eudicotyledons</taxon>
        <taxon>Gunneridae</taxon>
        <taxon>Pentapetalae</taxon>
        <taxon>Saxifragales</taxon>
        <taxon>Altingiaceae</taxon>
        <taxon>Liquidambar</taxon>
    </lineage>
</organism>
<reference evidence="2 3" key="1">
    <citation type="journal article" date="2024" name="Plant J.">
        <title>Genome sequences and population genomics reveal climatic adaptation and genomic divergence between two closely related sweetgum species.</title>
        <authorList>
            <person name="Xu W.Q."/>
            <person name="Ren C.Q."/>
            <person name="Zhang X.Y."/>
            <person name="Comes H.P."/>
            <person name="Liu X.H."/>
            <person name="Li Y.G."/>
            <person name="Kettle C.J."/>
            <person name="Jalonen R."/>
            <person name="Gaisberger H."/>
            <person name="Ma Y.Z."/>
            <person name="Qiu Y.X."/>
        </authorList>
    </citation>
    <scope>NUCLEOTIDE SEQUENCE [LARGE SCALE GENOMIC DNA]</scope>
    <source>
        <strain evidence="2">Hangzhou</strain>
    </source>
</reference>
<feature type="transmembrane region" description="Helical" evidence="1">
    <location>
        <begin position="181"/>
        <end position="204"/>
    </location>
</feature>
<dbReference type="InterPro" id="IPR053151">
    <property type="entry name" value="RNase_H-like"/>
</dbReference>
<keyword evidence="3" id="KW-1185">Reference proteome</keyword>
<dbReference type="PANTHER" id="PTHR47723">
    <property type="entry name" value="OS05G0353850 PROTEIN"/>
    <property type="match status" value="1"/>
</dbReference>
<dbReference type="CDD" id="cd06222">
    <property type="entry name" value="RNase_H_like"/>
    <property type="match status" value="1"/>
</dbReference>
<evidence type="ECO:0000313" key="3">
    <source>
        <dbReference type="Proteomes" id="UP001415857"/>
    </source>
</evidence>
<dbReference type="PANTHER" id="PTHR47723:SF19">
    <property type="entry name" value="POLYNUCLEOTIDYL TRANSFERASE, RIBONUCLEASE H-LIKE SUPERFAMILY PROTEIN"/>
    <property type="match status" value="1"/>
</dbReference>
<name>A0AAP0REY6_LIQFO</name>
<dbReference type="InterPro" id="IPR044730">
    <property type="entry name" value="RNase_H-like_dom_plant"/>
</dbReference>
<dbReference type="AlphaFoldDB" id="A0AAP0REY6"/>
<accession>A0AAP0REY6</accession>
<protein>
    <submittedName>
        <fullName evidence="2">Uncharacterized protein</fullName>
    </submittedName>
</protein>
<proteinExistence type="predicted"/>
<dbReference type="EMBL" id="JBBPBK010000011">
    <property type="protein sequence ID" value="KAK9275443.1"/>
    <property type="molecule type" value="Genomic_DNA"/>
</dbReference>
<sequence>MASKIWKSLLPKNSHSNFFNSDLRVWIDSNIQKVCKKAVGSFSWQTVFSFSIWLIWNWRNKRIFQPDFTMPNNPKELILMRVQEWVESQRLEVLKPSKQIRLVVWSFPSSGWVKLNIDGSSKGNLGASSRGGLIRDDAGQWIVGFGINIGVYSVTMTELGLFFMVYLLSGLKVSAKSRWLLIRRLLCTFSTSLLIIAAPLGRWLKPVRSSFIVNGFARWTILIERVILQLTAWLI</sequence>
<gene>
    <name evidence="2" type="ORF">L1049_022708</name>
</gene>
<keyword evidence="1" id="KW-0812">Transmembrane</keyword>